<dbReference type="Pfam" id="PF01529">
    <property type="entry name" value="DHHC"/>
    <property type="match status" value="1"/>
</dbReference>
<dbReference type="PROSITE" id="PS50216">
    <property type="entry name" value="DHHC"/>
    <property type="match status" value="1"/>
</dbReference>
<dbReference type="EC" id="2.3.1.225" evidence="7"/>
<proteinExistence type="inferred from homology"/>
<comment type="subcellular location">
    <subcellularLocation>
        <location evidence="1">Membrane</location>
        <topology evidence="1">Multi-pass membrane protein</topology>
    </subcellularLocation>
</comment>
<protein>
    <recommendedName>
        <fullName evidence="7">Palmitoyltransferase</fullName>
        <ecNumber evidence="7">2.3.1.225</ecNumber>
    </recommendedName>
</protein>
<feature type="region of interest" description="Disordered" evidence="8">
    <location>
        <begin position="354"/>
        <end position="407"/>
    </location>
</feature>
<keyword evidence="3 7" id="KW-1133">Transmembrane helix</keyword>
<evidence type="ECO:0000256" key="6">
    <source>
        <dbReference type="ARBA" id="ARBA00047790"/>
    </source>
</evidence>
<keyword evidence="4 7" id="KW-0472">Membrane</keyword>
<dbReference type="PANTHER" id="PTHR12349">
    <property type="entry name" value="ANKYRIN REPEAT AND LEM DOMAIN-CONTAINING PROTEIN 2"/>
    <property type="match status" value="1"/>
</dbReference>
<evidence type="ECO:0000313" key="10">
    <source>
        <dbReference type="EMBL" id="VDK20879.1"/>
    </source>
</evidence>
<evidence type="ECO:0000313" key="12">
    <source>
        <dbReference type="WBParaSite" id="TASK_0000042201-mRNA-1"/>
    </source>
</evidence>
<evidence type="ECO:0000256" key="2">
    <source>
        <dbReference type="ARBA" id="ARBA00022692"/>
    </source>
</evidence>
<accession>A0A0R3VT76</accession>
<feature type="compositionally biased region" description="Polar residues" evidence="8">
    <location>
        <begin position="472"/>
        <end position="483"/>
    </location>
</feature>
<dbReference type="GO" id="GO:0016020">
    <property type="term" value="C:membrane"/>
    <property type="evidence" value="ECO:0007669"/>
    <property type="project" value="UniProtKB-SubCell"/>
</dbReference>
<dbReference type="PANTHER" id="PTHR12349:SF2">
    <property type="entry name" value="PALMITOYLTRANSFERASE ZDHHC8"/>
    <property type="match status" value="1"/>
</dbReference>
<dbReference type="AlphaFoldDB" id="A0A0R3VT76"/>
<gene>
    <name evidence="10" type="ORF">TASK_LOCUS423</name>
</gene>
<dbReference type="InterPro" id="IPR001594">
    <property type="entry name" value="Palmitoyltrfase_DHHC"/>
</dbReference>
<dbReference type="STRING" id="60517.A0A0R3VT76"/>
<comment type="similarity">
    <text evidence="5">Belongs to the DHHC palmitoyltransferase family. ERF2/ZDHHC9 subfamily.</text>
</comment>
<keyword evidence="11" id="KW-1185">Reference proteome</keyword>
<evidence type="ECO:0000256" key="1">
    <source>
        <dbReference type="ARBA" id="ARBA00004141"/>
    </source>
</evidence>
<feature type="transmembrane region" description="Helical" evidence="7">
    <location>
        <begin position="197"/>
        <end position="225"/>
    </location>
</feature>
<sequence>MGCRTFFSRNIGPALVSWFLLLAISALYLIFVCWEFSQNHGYIIIILQLILLFYVISNFARATFMDPGYLPRGMPSDLSIVQIGVPGEKVMSNDKTSPPRPLMYKTVQINGVSTRLKWCVTCEIYRLPRCSHCSICKHCIDTFDHHCPWVNNCIGRRNYRFFFLFLLSLTFHMVMTFTVSLLFVLERQQNLMTTEGIIANVILILVGLIFIPVVGLTGFHIYLVFNGLTTNEQVTSKYGDNHSPFDRGPCSNCAFMCCRPLGAILIRKPVTGAAMQLSLQAKYRQKMRRSHKNSRIKGVNGKANAYSGVTRTTNSDPQPPILMSELANRLDGDTNASPKDLLLRLNNEENSLAQVPSFSLTDKREDSQYPNANYQGGSVPYPDNLPGGFSYRAPEKPTEVNPGESTGRIFSCKHLTEDRPTQAGHQTSRSQMDYSTSVVYSMQANAPLVPPHLPNRSTSIPKLRQPPLVVSKTANAPPSSSSRLKAFDESPRIEAPSSRHRQQQQQQQPQHIPTSAYAGGGVLPKYPAKQAPNATQSMNTRTPSRDKRPHHYTPRQPGYGGPVTSEGYFVSQQPQNLREYHFAQQPPRGNPAVISSEEAPDGTFEISV</sequence>
<dbReference type="EMBL" id="UYRS01000053">
    <property type="protein sequence ID" value="VDK20879.1"/>
    <property type="molecule type" value="Genomic_DNA"/>
</dbReference>
<keyword evidence="7" id="KW-0808">Transferase</keyword>
<evidence type="ECO:0000256" key="7">
    <source>
        <dbReference type="RuleBase" id="RU079119"/>
    </source>
</evidence>
<reference evidence="10 11" key="2">
    <citation type="submission" date="2018-11" db="EMBL/GenBank/DDBJ databases">
        <authorList>
            <consortium name="Pathogen Informatics"/>
        </authorList>
    </citation>
    <scope>NUCLEOTIDE SEQUENCE [LARGE SCALE GENOMIC DNA]</scope>
</reference>
<organism evidence="12">
    <name type="scientific">Taenia asiatica</name>
    <name type="common">Asian tapeworm</name>
    <dbReference type="NCBI Taxonomy" id="60517"/>
    <lineage>
        <taxon>Eukaryota</taxon>
        <taxon>Metazoa</taxon>
        <taxon>Spiralia</taxon>
        <taxon>Lophotrochozoa</taxon>
        <taxon>Platyhelminthes</taxon>
        <taxon>Cestoda</taxon>
        <taxon>Eucestoda</taxon>
        <taxon>Cyclophyllidea</taxon>
        <taxon>Taeniidae</taxon>
        <taxon>Taenia</taxon>
    </lineage>
</organism>
<evidence type="ECO:0000256" key="8">
    <source>
        <dbReference type="SAM" id="MobiDB-lite"/>
    </source>
</evidence>
<dbReference type="WBParaSite" id="TASK_0000042201-mRNA-1">
    <property type="protein sequence ID" value="TASK_0000042201-mRNA-1"/>
    <property type="gene ID" value="TASK_0000042201"/>
</dbReference>
<feature type="transmembrane region" description="Helical" evidence="7">
    <location>
        <begin position="15"/>
        <end position="34"/>
    </location>
</feature>
<feature type="compositionally biased region" description="Polar residues" evidence="8">
    <location>
        <begin position="532"/>
        <end position="542"/>
    </location>
</feature>
<evidence type="ECO:0000256" key="5">
    <source>
        <dbReference type="ARBA" id="ARBA00023463"/>
    </source>
</evidence>
<feature type="transmembrane region" description="Helical" evidence="7">
    <location>
        <begin position="161"/>
        <end position="185"/>
    </location>
</feature>
<feature type="region of interest" description="Disordered" evidence="8">
    <location>
        <begin position="449"/>
        <end position="568"/>
    </location>
</feature>
<evidence type="ECO:0000313" key="11">
    <source>
        <dbReference type="Proteomes" id="UP000282613"/>
    </source>
</evidence>
<feature type="domain" description="Palmitoyltransferase DHHC" evidence="9">
    <location>
        <begin position="114"/>
        <end position="236"/>
    </location>
</feature>
<dbReference type="OrthoDB" id="4096362at2759"/>
<keyword evidence="7" id="KW-0012">Acyltransferase</keyword>
<dbReference type="GO" id="GO:0019706">
    <property type="term" value="F:protein-cysteine S-palmitoyltransferase activity"/>
    <property type="evidence" value="ECO:0007669"/>
    <property type="project" value="UniProtKB-EC"/>
</dbReference>
<reference evidence="12" key="1">
    <citation type="submission" date="2017-02" db="UniProtKB">
        <authorList>
            <consortium name="WormBaseParasite"/>
        </authorList>
    </citation>
    <scope>IDENTIFICATION</scope>
</reference>
<name>A0A0R3VT76_TAEAS</name>
<feature type="transmembrane region" description="Helical" evidence="7">
    <location>
        <begin position="41"/>
        <end position="60"/>
    </location>
</feature>
<evidence type="ECO:0000256" key="4">
    <source>
        <dbReference type="ARBA" id="ARBA00023136"/>
    </source>
</evidence>
<evidence type="ECO:0000256" key="3">
    <source>
        <dbReference type="ARBA" id="ARBA00022989"/>
    </source>
</evidence>
<dbReference type="Proteomes" id="UP000282613">
    <property type="component" value="Unassembled WGS sequence"/>
</dbReference>
<keyword evidence="2 7" id="KW-0812">Transmembrane</keyword>
<comment type="catalytic activity">
    <reaction evidence="6">
        <text>L-cysteinyl-[protein] + hexadecanoyl-CoA = S-hexadecanoyl-L-cysteinyl-[protein] + CoA</text>
        <dbReference type="Rhea" id="RHEA:36683"/>
        <dbReference type="Rhea" id="RHEA-COMP:10131"/>
        <dbReference type="Rhea" id="RHEA-COMP:11032"/>
        <dbReference type="ChEBI" id="CHEBI:29950"/>
        <dbReference type="ChEBI" id="CHEBI:57287"/>
        <dbReference type="ChEBI" id="CHEBI:57379"/>
        <dbReference type="ChEBI" id="CHEBI:74151"/>
        <dbReference type="EC" id="2.3.1.225"/>
    </reaction>
    <physiologicalReaction direction="left-to-right" evidence="6">
        <dbReference type="Rhea" id="RHEA:36684"/>
    </physiologicalReaction>
</comment>
<evidence type="ECO:0000259" key="9">
    <source>
        <dbReference type="Pfam" id="PF01529"/>
    </source>
</evidence>
<feature type="region of interest" description="Disordered" evidence="8">
    <location>
        <begin position="583"/>
        <end position="608"/>
    </location>
</feature>
<comment type="domain">
    <text evidence="7">The DHHC domain is required for palmitoyltransferase activity.</text>
</comment>